<sequence>MARQVWHFFGDTVGVAWTGLAFRVCMAAWWQGKRGNKFLEFIHLVTPLLICWHIWKARNGMKYDGKKIEGVQLCHGVVVDLLELFRVQFPECRVSSLSWVEFYLEVSSWNTARSYMLVKWVRPSHGGLKLNTDGCSKGNPGESGGGGVLREASGRLVLAFSCNFGIASSMQAEARALLFGVRLCLQRGFDSFDVELDSLVLVQVLNRTSRCPWSIYKEVYQLVGLLHHFPRVRHCYRQANQVADILANEGCRHDREEIYLAASTLPQIARGAFHLDRLGVASFRRMK</sequence>
<dbReference type="PANTHER" id="PTHR47723">
    <property type="entry name" value="OS05G0353850 PROTEIN"/>
    <property type="match status" value="1"/>
</dbReference>
<dbReference type="InterPro" id="IPR053151">
    <property type="entry name" value="RNase_H-like"/>
</dbReference>
<dbReference type="InterPro" id="IPR002156">
    <property type="entry name" value="RNaseH_domain"/>
</dbReference>
<dbReference type="PANTHER" id="PTHR47723:SF19">
    <property type="entry name" value="POLYNUCLEOTIDYL TRANSFERASE, RIBONUCLEASE H-LIKE SUPERFAMILY PROTEIN"/>
    <property type="match status" value="1"/>
</dbReference>
<organism evidence="2 3">
    <name type="scientific">Coffea arabica</name>
    <name type="common">Arabian coffee</name>
    <dbReference type="NCBI Taxonomy" id="13443"/>
    <lineage>
        <taxon>Eukaryota</taxon>
        <taxon>Viridiplantae</taxon>
        <taxon>Streptophyta</taxon>
        <taxon>Embryophyta</taxon>
        <taxon>Tracheophyta</taxon>
        <taxon>Spermatophyta</taxon>
        <taxon>Magnoliopsida</taxon>
        <taxon>eudicotyledons</taxon>
        <taxon>Gunneridae</taxon>
        <taxon>Pentapetalae</taxon>
        <taxon>asterids</taxon>
        <taxon>lamiids</taxon>
        <taxon>Gentianales</taxon>
        <taxon>Rubiaceae</taxon>
        <taxon>Ixoroideae</taxon>
        <taxon>Gardenieae complex</taxon>
        <taxon>Bertiereae - Coffeeae clade</taxon>
        <taxon>Coffeeae</taxon>
        <taxon>Coffea</taxon>
    </lineage>
</organism>
<evidence type="ECO:0000259" key="1">
    <source>
        <dbReference type="PROSITE" id="PS50879"/>
    </source>
</evidence>
<dbReference type="InterPro" id="IPR044730">
    <property type="entry name" value="RNase_H-like_dom_plant"/>
</dbReference>
<dbReference type="InterPro" id="IPR036397">
    <property type="entry name" value="RNaseH_sf"/>
</dbReference>
<dbReference type="Pfam" id="PF13456">
    <property type="entry name" value="RVT_3"/>
    <property type="match status" value="1"/>
</dbReference>
<dbReference type="Proteomes" id="UP001652660">
    <property type="component" value="Chromosome 8c"/>
</dbReference>
<dbReference type="Gene3D" id="3.30.420.10">
    <property type="entry name" value="Ribonuclease H-like superfamily/Ribonuclease H"/>
    <property type="match status" value="1"/>
</dbReference>
<gene>
    <name evidence="3" type="primary">LOC140013504</name>
</gene>
<reference evidence="3" key="1">
    <citation type="submission" date="2025-08" db="UniProtKB">
        <authorList>
            <consortium name="RefSeq"/>
        </authorList>
    </citation>
    <scope>IDENTIFICATION</scope>
    <source>
        <tissue evidence="3">Leaves</tissue>
    </source>
</reference>
<dbReference type="RefSeq" id="XP_071918907.1">
    <property type="nucleotide sequence ID" value="XM_072062806.1"/>
</dbReference>
<dbReference type="CDD" id="cd06222">
    <property type="entry name" value="RNase_H_like"/>
    <property type="match status" value="1"/>
</dbReference>
<evidence type="ECO:0000313" key="3">
    <source>
        <dbReference type="RefSeq" id="XP_071918907.1"/>
    </source>
</evidence>
<evidence type="ECO:0000313" key="2">
    <source>
        <dbReference type="Proteomes" id="UP001652660"/>
    </source>
</evidence>
<keyword evidence="2" id="KW-1185">Reference proteome</keyword>
<protein>
    <recommendedName>
        <fullName evidence="1">RNase H type-1 domain-containing protein</fullName>
    </recommendedName>
</protein>
<accession>A0ABM4VH95</accession>
<dbReference type="InterPro" id="IPR012337">
    <property type="entry name" value="RNaseH-like_sf"/>
</dbReference>
<name>A0ABM4VH95_COFAR</name>
<proteinExistence type="predicted"/>
<dbReference type="PROSITE" id="PS50879">
    <property type="entry name" value="RNASE_H_1"/>
    <property type="match status" value="1"/>
</dbReference>
<feature type="domain" description="RNase H type-1" evidence="1">
    <location>
        <begin position="124"/>
        <end position="252"/>
    </location>
</feature>
<dbReference type="GeneID" id="140013504"/>
<dbReference type="SUPFAM" id="SSF53098">
    <property type="entry name" value="Ribonuclease H-like"/>
    <property type="match status" value="1"/>
</dbReference>